<proteinExistence type="predicted"/>
<dbReference type="AlphaFoldDB" id="A0A1C7N142"/>
<name>A0A1C7N142_9FUNG</name>
<keyword evidence="2" id="KW-1185">Reference proteome</keyword>
<comment type="caution">
    <text evidence="1">The sequence shown here is derived from an EMBL/GenBank/DDBJ whole genome shotgun (WGS) entry which is preliminary data.</text>
</comment>
<reference evidence="1 2" key="1">
    <citation type="submission" date="2016-03" db="EMBL/GenBank/DDBJ databases">
        <title>Choanephora cucurbitarum.</title>
        <authorList>
            <person name="Min B."/>
            <person name="Park H."/>
            <person name="Park J.-H."/>
            <person name="Shin H.-D."/>
            <person name="Choi I.-G."/>
        </authorList>
    </citation>
    <scope>NUCLEOTIDE SEQUENCE [LARGE SCALE GENOMIC DNA]</scope>
    <source>
        <strain evidence="1 2">KUS-F28377</strain>
    </source>
</reference>
<dbReference type="Proteomes" id="UP000093000">
    <property type="component" value="Unassembled WGS sequence"/>
</dbReference>
<organism evidence="1 2">
    <name type="scientific">Choanephora cucurbitarum</name>
    <dbReference type="NCBI Taxonomy" id="101091"/>
    <lineage>
        <taxon>Eukaryota</taxon>
        <taxon>Fungi</taxon>
        <taxon>Fungi incertae sedis</taxon>
        <taxon>Mucoromycota</taxon>
        <taxon>Mucoromycotina</taxon>
        <taxon>Mucoromycetes</taxon>
        <taxon>Mucorales</taxon>
        <taxon>Mucorineae</taxon>
        <taxon>Choanephoraceae</taxon>
        <taxon>Choanephoroideae</taxon>
        <taxon>Choanephora</taxon>
    </lineage>
</organism>
<accession>A0A1C7N142</accession>
<evidence type="ECO:0000313" key="2">
    <source>
        <dbReference type="Proteomes" id="UP000093000"/>
    </source>
</evidence>
<sequence>MKLDLVTVEIRCDSIEELLLNNGIEIDLRDMFIFHLGTLAGTSHHILVILQTPARIPNIFFILDSSEILVGQCYFCFNDLPIIFSSATLTRVCNESFYLQSQHLQPKLSLHQAMFELQIYLVQLKQRDGCGASSGTGTDFDTFTMPEKMKF</sequence>
<dbReference type="InParanoid" id="A0A1C7N142"/>
<protein>
    <submittedName>
        <fullName evidence="1">Uncharacterized protein</fullName>
    </submittedName>
</protein>
<dbReference type="EMBL" id="LUGH01000890">
    <property type="protein sequence ID" value="OBZ82339.1"/>
    <property type="molecule type" value="Genomic_DNA"/>
</dbReference>
<evidence type="ECO:0000313" key="1">
    <source>
        <dbReference type="EMBL" id="OBZ82339.1"/>
    </source>
</evidence>
<gene>
    <name evidence="1" type="ORF">A0J61_09611</name>
</gene>